<evidence type="ECO:0000256" key="5">
    <source>
        <dbReference type="PIRNR" id="PIRNR037489"/>
    </source>
</evidence>
<dbReference type="EMBL" id="JAERQG010000004">
    <property type="protein sequence ID" value="MBL0766513.1"/>
    <property type="molecule type" value="Genomic_DNA"/>
</dbReference>
<evidence type="ECO:0000256" key="4">
    <source>
        <dbReference type="ARBA" id="ARBA00022723"/>
    </source>
</evidence>
<dbReference type="Gene3D" id="3.40.1390.30">
    <property type="entry name" value="NIF3 (NGG1p interacting factor 3)-like"/>
    <property type="match status" value="1"/>
</dbReference>
<proteinExistence type="inferred from homology"/>
<dbReference type="PIRSF" id="PIRSF037489">
    <property type="entry name" value="UCP037489_NIF3_YqfO"/>
    <property type="match status" value="1"/>
</dbReference>
<evidence type="ECO:0000256" key="2">
    <source>
        <dbReference type="ARBA" id="ARBA00011643"/>
    </source>
</evidence>
<dbReference type="Gene3D" id="3.30.70.120">
    <property type="match status" value="1"/>
</dbReference>
<feature type="binding site" evidence="6">
    <location>
        <position position="328"/>
    </location>
    <ligand>
        <name>a divalent metal cation</name>
        <dbReference type="ChEBI" id="CHEBI:60240"/>
        <label>1</label>
    </ligand>
</feature>
<evidence type="ECO:0000256" key="6">
    <source>
        <dbReference type="PIRSR" id="PIRSR602678-1"/>
    </source>
</evidence>
<keyword evidence="4 5" id="KW-0479">Metal-binding</keyword>
<dbReference type="GO" id="GO:0005737">
    <property type="term" value="C:cytoplasm"/>
    <property type="evidence" value="ECO:0007669"/>
    <property type="project" value="TreeGrafter"/>
</dbReference>
<feature type="binding site" evidence="6">
    <location>
        <position position="104"/>
    </location>
    <ligand>
        <name>a divalent metal cation</name>
        <dbReference type="ChEBI" id="CHEBI:60240"/>
        <label>1</label>
    </ligand>
</feature>
<evidence type="ECO:0000313" key="8">
    <source>
        <dbReference type="Proteomes" id="UP000642920"/>
    </source>
</evidence>
<evidence type="ECO:0000313" key="7">
    <source>
        <dbReference type="EMBL" id="MBL0766513.1"/>
    </source>
</evidence>
<evidence type="ECO:0000256" key="1">
    <source>
        <dbReference type="ARBA" id="ARBA00006964"/>
    </source>
</evidence>
<keyword evidence="8" id="KW-1185">Reference proteome</keyword>
<name>A0A937AN09_9BACT</name>
<dbReference type="NCBIfam" id="TIGR00486">
    <property type="entry name" value="YbgI_SA1388"/>
    <property type="match status" value="1"/>
</dbReference>
<comment type="caution">
    <text evidence="7">The sequence shown here is derived from an EMBL/GenBank/DDBJ whole genome shotgun (WGS) entry which is preliminary data.</text>
</comment>
<organism evidence="7 8">
    <name type="scientific">Marivirga atlantica</name>
    <dbReference type="NCBI Taxonomy" id="1548457"/>
    <lineage>
        <taxon>Bacteria</taxon>
        <taxon>Pseudomonadati</taxon>
        <taxon>Bacteroidota</taxon>
        <taxon>Cytophagia</taxon>
        <taxon>Cytophagales</taxon>
        <taxon>Marivirgaceae</taxon>
        <taxon>Marivirga</taxon>
    </lineage>
</organism>
<dbReference type="Proteomes" id="UP000642920">
    <property type="component" value="Unassembled WGS sequence"/>
</dbReference>
<dbReference type="RefSeq" id="WP_201923150.1">
    <property type="nucleotide sequence ID" value="NZ_JAERQG010000004.1"/>
</dbReference>
<dbReference type="InterPro" id="IPR002678">
    <property type="entry name" value="DUF34/NIF3"/>
</dbReference>
<dbReference type="GO" id="GO:0046872">
    <property type="term" value="F:metal ion binding"/>
    <property type="evidence" value="ECO:0007669"/>
    <property type="project" value="UniProtKB-UniRule"/>
</dbReference>
<dbReference type="SUPFAM" id="SSF102705">
    <property type="entry name" value="NIF3 (NGG1p interacting factor 3)-like"/>
    <property type="match status" value="1"/>
</dbReference>
<accession>A0A937AN09</accession>
<dbReference type="FunFam" id="3.40.1390.30:FF:000001">
    <property type="entry name" value="GTP cyclohydrolase 1 type 2"/>
    <property type="match status" value="1"/>
</dbReference>
<feature type="binding site" evidence="6">
    <location>
        <position position="65"/>
    </location>
    <ligand>
        <name>a divalent metal cation</name>
        <dbReference type="ChEBI" id="CHEBI:60240"/>
        <label>1</label>
    </ligand>
</feature>
<sequence>MNTVAEITNYLNKIAPPSLQESYDNAGLLVGDPSKKVSNVLITLDVTEEVIDEAKAKNCELIVAHHPIIFKGLKRLTGSNYVERTVIKAIKEDIALYACHTNLDNVKHGVNAKIAEKLGLSSLQILSPKKQQLAKLSVFVPNSDAEKVKEALFEAGAGQIGEYKDCAFESAGTGSFRPSENANPTIGSKGELEKVNETKVEVIFPVHLKSAILNAMRKAHPYEEVAYYLHQLENDYSEIGAGMFGMLEKPMDEVAFMDYLKEKMNLQTIKHTPLLGKKVQRVAVCGGSGAFLIKNAIAAKADFYISADIKYHEYFDADKQLVIADIGHYESEIFTNELFYALLKEKFANIALHLGQTVTNPIKYY</sequence>
<comment type="subunit">
    <text evidence="2">Homohexamer.</text>
</comment>
<protein>
    <recommendedName>
        <fullName evidence="3 5">GTP cyclohydrolase 1 type 2 homolog</fullName>
    </recommendedName>
</protein>
<comment type="similarity">
    <text evidence="1 5">Belongs to the GTP cyclohydrolase I type 2/NIF3 family.</text>
</comment>
<reference evidence="7" key="1">
    <citation type="submission" date="2021-01" db="EMBL/GenBank/DDBJ databases">
        <title>Marivirga sp. nov., isolated from intertidal surface sediments.</title>
        <authorList>
            <person name="Zhang M."/>
        </authorList>
    </citation>
    <scope>NUCLEOTIDE SEQUENCE</scope>
    <source>
        <strain evidence="7">SM1354</strain>
    </source>
</reference>
<dbReference type="PANTHER" id="PTHR13799">
    <property type="entry name" value="NGG1 INTERACTING FACTOR 3"/>
    <property type="match status" value="1"/>
</dbReference>
<feature type="binding site" evidence="6">
    <location>
        <position position="66"/>
    </location>
    <ligand>
        <name>a divalent metal cation</name>
        <dbReference type="ChEBI" id="CHEBI:60240"/>
        <label>1</label>
    </ligand>
</feature>
<dbReference type="InterPro" id="IPR036069">
    <property type="entry name" value="DUF34/NIF3_sf"/>
</dbReference>
<dbReference type="InterPro" id="IPR015867">
    <property type="entry name" value="N-reg_PII/ATP_PRibTrfase_C"/>
</dbReference>
<dbReference type="Pfam" id="PF01784">
    <property type="entry name" value="DUF34_NIF3"/>
    <property type="match status" value="1"/>
</dbReference>
<dbReference type="AlphaFoldDB" id="A0A937AN09"/>
<feature type="binding site" evidence="6">
    <location>
        <position position="332"/>
    </location>
    <ligand>
        <name>a divalent metal cation</name>
        <dbReference type="ChEBI" id="CHEBI:60240"/>
        <label>1</label>
    </ligand>
</feature>
<evidence type="ECO:0000256" key="3">
    <source>
        <dbReference type="ARBA" id="ARBA00022112"/>
    </source>
</evidence>
<dbReference type="FunFam" id="3.30.70.120:FF:000006">
    <property type="entry name" value="GTP cyclohydrolase 1 type 2 homolog"/>
    <property type="match status" value="1"/>
</dbReference>
<dbReference type="PANTHER" id="PTHR13799:SF14">
    <property type="entry name" value="GTP CYCLOHYDROLASE 1 TYPE 2 HOMOLOG"/>
    <property type="match status" value="1"/>
</dbReference>
<dbReference type="InterPro" id="IPR017221">
    <property type="entry name" value="DUF34/NIF3_bac"/>
</dbReference>
<gene>
    <name evidence="7" type="ORF">JKP34_14695</name>
</gene>